<comment type="subcellular location">
    <subcellularLocation>
        <location evidence="1">Membrane</location>
        <topology evidence="1">Multi-pass membrane protein</topology>
    </subcellularLocation>
</comment>
<sequence length="157" mass="17565">MFGQTSQPLILNNFEDSDLLFIIIRIACFIVLVATYPIVGLTLLTNWSTLIYKTEEHLELPWTKRGVLYILENGLPLLLGIFLPNVRPALSIGGAFGGGITNFFLPPLMYIFVYQKTKKDVMFWVMAFFSGLGLVFAGISTYESVIDAINAFKSQSI</sequence>
<dbReference type="Pfam" id="PF01490">
    <property type="entry name" value="Aa_trans"/>
    <property type="match status" value="1"/>
</dbReference>
<dbReference type="OrthoDB" id="28208at2759"/>
<keyword evidence="5" id="KW-0029">Amino-acid transport</keyword>
<evidence type="ECO:0000259" key="9">
    <source>
        <dbReference type="Pfam" id="PF01490"/>
    </source>
</evidence>
<dbReference type="PANTHER" id="PTHR22950:SF458">
    <property type="entry name" value="SODIUM-COUPLED NEUTRAL AMINO ACID TRANSPORTER 11-RELATED"/>
    <property type="match status" value="1"/>
</dbReference>
<protein>
    <recommendedName>
        <fullName evidence="9">Amino acid transporter transmembrane domain-containing protein</fullName>
    </recommendedName>
</protein>
<dbReference type="SMR" id="A2EIK3"/>
<evidence type="ECO:0000256" key="8">
    <source>
        <dbReference type="SAM" id="Phobius"/>
    </source>
</evidence>
<organism evidence="10 11">
    <name type="scientific">Trichomonas vaginalis (strain ATCC PRA-98 / G3)</name>
    <dbReference type="NCBI Taxonomy" id="412133"/>
    <lineage>
        <taxon>Eukaryota</taxon>
        <taxon>Metamonada</taxon>
        <taxon>Parabasalia</taxon>
        <taxon>Trichomonadida</taxon>
        <taxon>Trichomonadidae</taxon>
        <taxon>Trichomonas</taxon>
    </lineage>
</organism>
<dbReference type="KEGG" id="tva:4765417"/>
<evidence type="ECO:0000256" key="6">
    <source>
        <dbReference type="ARBA" id="ARBA00022989"/>
    </source>
</evidence>
<dbReference type="RefSeq" id="XP_001319747.1">
    <property type="nucleotide sequence ID" value="XM_001319712.1"/>
</dbReference>
<keyword evidence="3" id="KW-0813">Transport</keyword>
<name>A2EIK3_TRIV3</name>
<evidence type="ECO:0000313" key="11">
    <source>
        <dbReference type="Proteomes" id="UP000001542"/>
    </source>
</evidence>
<feature type="transmembrane region" description="Helical" evidence="8">
    <location>
        <begin position="20"/>
        <end position="45"/>
    </location>
</feature>
<dbReference type="PANTHER" id="PTHR22950">
    <property type="entry name" value="AMINO ACID TRANSPORTER"/>
    <property type="match status" value="1"/>
</dbReference>
<reference evidence="10" key="2">
    <citation type="journal article" date="2007" name="Science">
        <title>Draft genome sequence of the sexually transmitted pathogen Trichomonas vaginalis.</title>
        <authorList>
            <person name="Carlton J.M."/>
            <person name="Hirt R.P."/>
            <person name="Silva J.C."/>
            <person name="Delcher A.L."/>
            <person name="Schatz M."/>
            <person name="Zhao Q."/>
            <person name="Wortman J.R."/>
            <person name="Bidwell S.L."/>
            <person name="Alsmark U.C.M."/>
            <person name="Besteiro S."/>
            <person name="Sicheritz-Ponten T."/>
            <person name="Noel C.J."/>
            <person name="Dacks J.B."/>
            <person name="Foster P.G."/>
            <person name="Simillion C."/>
            <person name="Van de Peer Y."/>
            <person name="Miranda-Saavedra D."/>
            <person name="Barton G.J."/>
            <person name="Westrop G.D."/>
            <person name="Mueller S."/>
            <person name="Dessi D."/>
            <person name="Fiori P.L."/>
            <person name="Ren Q."/>
            <person name="Paulsen I."/>
            <person name="Zhang H."/>
            <person name="Bastida-Corcuera F.D."/>
            <person name="Simoes-Barbosa A."/>
            <person name="Brown M.T."/>
            <person name="Hayes R.D."/>
            <person name="Mukherjee M."/>
            <person name="Okumura C.Y."/>
            <person name="Schneider R."/>
            <person name="Smith A.J."/>
            <person name="Vanacova S."/>
            <person name="Villalvazo M."/>
            <person name="Haas B.J."/>
            <person name="Pertea M."/>
            <person name="Feldblyum T.V."/>
            <person name="Utterback T.R."/>
            <person name="Shu C.L."/>
            <person name="Osoegawa K."/>
            <person name="de Jong P.J."/>
            <person name="Hrdy I."/>
            <person name="Horvathova L."/>
            <person name="Zubacova Z."/>
            <person name="Dolezal P."/>
            <person name="Malik S.B."/>
            <person name="Logsdon J.M. Jr."/>
            <person name="Henze K."/>
            <person name="Gupta A."/>
            <person name="Wang C.C."/>
            <person name="Dunne R.L."/>
            <person name="Upcroft J.A."/>
            <person name="Upcroft P."/>
            <person name="White O."/>
            <person name="Salzberg S.L."/>
            <person name="Tang P."/>
            <person name="Chiu C.-H."/>
            <person name="Lee Y.-S."/>
            <person name="Embley T.M."/>
            <person name="Coombs G.H."/>
            <person name="Mottram J.C."/>
            <person name="Tachezy J."/>
            <person name="Fraser-Liggett C.M."/>
            <person name="Johnson P.J."/>
        </authorList>
    </citation>
    <scope>NUCLEOTIDE SEQUENCE [LARGE SCALE GENOMIC DNA]</scope>
    <source>
        <strain evidence="10">G3</strain>
    </source>
</reference>
<evidence type="ECO:0000256" key="3">
    <source>
        <dbReference type="ARBA" id="ARBA00022448"/>
    </source>
</evidence>
<keyword evidence="7 8" id="KW-0472">Membrane</keyword>
<dbReference type="InParanoid" id="A2EIK3"/>
<evidence type="ECO:0000256" key="2">
    <source>
        <dbReference type="ARBA" id="ARBA00008066"/>
    </source>
</evidence>
<dbReference type="VEuPathDB" id="TrichDB:TVAGG3_0199750"/>
<accession>A2EIK3</accession>
<dbReference type="EMBL" id="DS113398">
    <property type="protein sequence ID" value="EAY07524.1"/>
    <property type="molecule type" value="Genomic_DNA"/>
</dbReference>
<evidence type="ECO:0000313" key="10">
    <source>
        <dbReference type="EMBL" id="EAY07524.1"/>
    </source>
</evidence>
<keyword evidence="6 8" id="KW-1133">Transmembrane helix</keyword>
<feature type="domain" description="Amino acid transporter transmembrane" evidence="9">
    <location>
        <begin position="1"/>
        <end position="142"/>
    </location>
</feature>
<dbReference type="Proteomes" id="UP000001542">
    <property type="component" value="Unassembled WGS sequence"/>
</dbReference>
<comment type="similarity">
    <text evidence="2">Belongs to the amino acid/polyamine transporter 2 family.</text>
</comment>
<feature type="transmembrane region" description="Helical" evidence="8">
    <location>
        <begin position="89"/>
        <end position="114"/>
    </location>
</feature>
<keyword evidence="4 8" id="KW-0812">Transmembrane</keyword>
<dbReference type="GO" id="GO:0006865">
    <property type="term" value="P:amino acid transport"/>
    <property type="evidence" value="ECO:0007669"/>
    <property type="project" value="UniProtKB-KW"/>
</dbReference>
<dbReference type="InterPro" id="IPR013057">
    <property type="entry name" value="AA_transpt_TM"/>
</dbReference>
<feature type="transmembrane region" description="Helical" evidence="8">
    <location>
        <begin position="121"/>
        <end position="142"/>
    </location>
</feature>
<evidence type="ECO:0000256" key="7">
    <source>
        <dbReference type="ARBA" id="ARBA00023136"/>
    </source>
</evidence>
<evidence type="ECO:0000256" key="5">
    <source>
        <dbReference type="ARBA" id="ARBA00022970"/>
    </source>
</evidence>
<dbReference type="AlphaFoldDB" id="A2EIK3"/>
<evidence type="ECO:0000256" key="1">
    <source>
        <dbReference type="ARBA" id="ARBA00004141"/>
    </source>
</evidence>
<reference evidence="10" key="1">
    <citation type="submission" date="2006-10" db="EMBL/GenBank/DDBJ databases">
        <authorList>
            <person name="Amadeo P."/>
            <person name="Zhao Q."/>
            <person name="Wortman J."/>
            <person name="Fraser-Liggett C."/>
            <person name="Carlton J."/>
        </authorList>
    </citation>
    <scope>NUCLEOTIDE SEQUENCE</scope>
    <source>
        <strain evidence="10">G3</strain>
    </source>
</reference>
<dbReference type="GO" id="GO:0016020">
    <property type="term" value="C:membrane"/>
    <property type="evidence" value="ECO:0007669"/>
    <property type="project" value="UniProtKB-SubCell"/>
</dbReference>
<keyword evidence="11" id="KW-1185">Reference proteome</keyword>
<dbReference type="VEuPathDB" id="TrichDB:TVAG_124970"/>
<proteinExistence type="inferred from homology"/>
<evidence type="ECO:0000256" key="4">
    <source>
        <dbReference type="ARBA" id="ARBA00022692"/>
    </source>
</evidence>
<gene>
    <name evidence="10" type="ORF">TVAG_124970</name>
</gene>